<gene>
    <name evidence="1" type="ORF">E2C01_073092</name>
</gene>
<keyword evidence="2" id="KW-1185">Reference proteome</keyword>
<dbReference type="Proteomes" id="UP000324222">
    <property type="component" value="Unassembled WGS sequence"/>
</dbReference>
<name>A0A5B7I1W4_PORTR</name>
<sequence>MSVWNVAVASLQCAQPEQCIRSVCSKRPDKSCATLLEHVQSRVTLGDRVIIFLSREGRVSGVSLSNTVNERRRRRMKERRVWVGRGVGD</sequence>
<comment type="caution">
    <text evidence="1">The sequence shown here is derived from an EMBL/GenBank/DDBJ whole genome shotgun (WGS) entry which is preliminary data.</text>
</comment>
<evidence type="ECO:0000313" key="2">
    <source>
        <dbReference type="Proteomes" id="UP000324222"/>
    </source>
</evidence>
<protein>
    <submittedName>
        <fullName evidence="1">Uncharacterized protein</fullName>
    </submittedName>
</protein>
<organism evidence="1 2">
    <name type="scientific">Portunus trituberculatus</name>
    <name type="common">Swimming crab</name>
    <name type="synonym">Neptunus trituberculatus</name>
    <dbReference type="NCBI Taxonomy" id="210409"/>
    <lineage>
        <taxon>Eukaryota</taxon>
        <taxon>Metazoa</taxon>
        <taxon>Ecdysozoa</taxon>
        <taxon>Arthropoda</taxon>
        <taxon>Crustacea</taxon>
        <taxon>Multicrustacea</taxon>
        <taxon>Malacostraca</taxon>
        <taxon>Eumalacostraca</taxon>
        <taxon>Eucarida</taxon>
        <taxon>Decapoda</taxon>
        <taxon>Pleocyemata</taxon>
        <taxon>Brachyura</taxon>
        <taxon>Eubrachyura</taxon>
        <taxon>Portunoidea</taxon>
        <taxon>Portunidae</taxon>
        <taxon>Portuninae</taxon>
        <taxon>Portunus</taxon>
    </lineage>
</organism>
<accession>A0A5B7I1W4</accession>
<reference evidence="1 2" key="1">
    <citation type="submission" date="2019-05" db="EMBL/GenBank/DDBJ databases">
        <title>Another draft genome of Portunus trituberculatus and its Hox gene families provides insights of decapod evolution.</title>
        <authorList>
            <person name="Jeong J.-H."/>
            <person name="Song I."/>
            <person name="Kim S."/>
            <person name="Choi T."/>
            <person name="Kim D."/>
            <person name="Ryu S."/>
            <person name="Kim W."/>
        </authorList>
    </citation>
    <scope>NUCLEOTIDE SEQUENCE [LARGE SCALE GENOMIC DNA]</scope>
    <source>
        <tissue evidence="1">Muscle</tissue>
    </source>
</reference>
<evidence type="ECO:0000313" key="1">
    <source>
        <dbReference type="EMBL" id="MPC78600.1"/>
    </source>
</evidence>
<dbReference type="EMBL" id="VSRR010048854">
    <property type="protein sequence ID" value="MPC78600.1"/>
    <property type="molecule type" value="Genomic_DNA"/>
</dbReference>
<proteinExistence type="predicted"/>
<dbReference type="AlphaFoldDB" id="A0A5B7I1W4"/>